<dbReference type="PANTHER" id="PTHR14499:SF136">
    <property type="entry name" value="GH08630P"/>
    <property type="match status" value="1"/>
</dbReference>
<gene>
    <name evidence="2" type="ORF">Vbra_22214</name>
</gene>
<dbReference type="PhylomeDB" id="A0A0G4GCS7"/>
<evidence type="ECO:0000259" key="1">
    <source>
        <dbReference type="Pfam" id="PF02214"/>
    </source>
</evidence>
<feature type="domain" description="Potassium channel tetramerisation-type BTB" evidence="1">
    <location>
        <begin position="11"/>
        <end position="97"/>
    </location>
</feature>
<keyword evidence="3" id="KW-1185">Reference proteome</keyword>
<evidence type="ECO:0000313" key="3">
    <source>
        <dbReference type="Proteomes" id="UP000041254"/>
    </source>
</evidence>
<accession>A0A0G4GCS7</accession>
<dbReference type="CDD" id="cd18316">
    <property type="entry name" value="BTB_POZ_KCTD-like"/>
    <property type="match status" value="1"/>
</dbReference>
<evidence type="ECO:0000313" key="2">
    <source>
        <dbReference type="EMBL" id="CEM27078.1"/>
    </source>
</evidence>
<dbReference type="InterPro" id="IPR011333">
    <property type="entry name" value="SKP1/BTB/POZ_sf"/>
</dbReference>
<dbReference type="EMBL" id="CDMY01000626">
    <property type="protein sequence ID" value="CEM27078.1"/>
    <property type="molecule type" value="Genomic_DNA"/>
</dbReference>
<dbReference type="Gene3D" id="3.30.710.10">
    <property type="entry name" value="Potassium Channel Kv1.1, Chain A"/>
    <property type="match status" value="1"/>
</dbReference>
<dbReference type="PANTHER" id="PTHR14499">
    <property type="entry name" value="POTASSIUM CHANNEL TETRAMERIZATION DOMAIN-CONTAINING"/>
    <property type="match status" value="1"/>
</dbReference>
<dbReference type="SUPFAM" id="SSF54695">
    <property type="entry name" value="POZ domain"/>
    <property type="match status" value="1"/>
</dbReference>
<dbReference type="InterPro" id="IPR003131">
    <property type="entry name" value="T1-type_BTB"/>
</dbReference>
<sequence>MALSKTVGDVVEFDVAGTPFKVARSTILRYPTTVLATLVGRVSEAPQAEKGSSIFIDSNPELFPLILDYYRHATPVVVPSGLSKRQVKREFDYFAIELGDNDMLVETESVAALQSTVRGILQSMDHDAEDALLEFVAKKMTREIVGRAGACTRSSFHVDIKGEYMDKAFTAKCHEELDRVLANYHRGKTEDYFGRVIQQLKGYGYDWRAAPNGLGGDVLLPSVPRGRDTSPSSSPVCEKCAAQF</sequence>
<proteinExistence type="predicted"/>
<reference evidence="2 3" key="1">
    <citation type="submission" date="2014-11" db="EMBL/GenBank/DDBJ databases">
        <authorList>
            <person name="Zhu J."/>
            <person name="Qi W."/>
            <person name="Song R."/>
        </authorList>
    </citation>
    <scope>NUCLEOTIDE SEQUENCE [LARGE SCALE GENOMIC DNA]</scope>
</reference>
<dbReference type="OrthoDB" id="6077599at2759"/>
<dbReference type="Proteomes" id="UP000041254">
    <property type="component" value="Unassembled WGS sequence"/>
</dbReference>
<dbReference type="InParanoid" id="A0A0G4GCS7"/>
<name>A0A0G4GCS7_VITBC</name>
<dbReference type="OMA" id="TAKCHEE"/>
<dbReference type="AlphaFoldDB" id="A0A0G4GCS7"/>
<dbReference type="GO" id="GO:0051260">
    <property type="term" value="P:protein homooligomerization"/>
    <property type="evidence" value="ECO:0007669"/>
    <property type="project" value="InterPro"/>
</dbReference>
<organism evidence="2 3">
    <name type="scientific">Vitrella brassicaformis (strain CCMP3155)</name>
    <dbReference type="NCBI Taxonomy" id="1169540"/>
    <lineage>
        <taxon>Eukaryota</taxon>
        <taxon>Sar</taxon>
        <taxon>Alveolata</taxon>
        <taxon>Colpodellida</taxon>
        <taxon>Vitrellaceae</taxon>
        <taxon>Vitrella</taxon>
    </lineage>
</organism>
<dbReference type="Pfam" id="PF02214">
    <property type="entry name" value="BTB_2"/>
    <property type="match status" value="1"/>
</dbReference>
<dbReference type="VEuPathDB" id="CryptoDB:Vbra_22214"/>
<protein>
    <recommendedName>
        <fullName evidence="1">Potassium channel tetramerisation-type BTB domain-containing protein</fullName>
    </recommendedName>
</protein>